<protein>
    <submittedName>
        <fullName evidence="1">Type VI secretion protein</fullName>
    </submittedName>
</protein>
<evidence type="ECO:0000313" key="1">
    <source>
        <dbReference type="EMBL" id="EXF92811.1"/>
    </source>
</evidence>
<gene>
    <name evidence="1" type="ORF">HK44_003615</name>
</gene>
<proteinExistence type="predicted"/>
<dbReference type="AlphaFoldDB" id="A0A010RJK2"/>
<organism evidence="1 2">
    <name type="scientific">Pseudomonas fluorescens HK44</name>
    <dbReference type="NCBI Taxonomy" id="1042209"/>
    <lineage>
        <taxon>Bacteria</taxon>
        <taxon>Pseudomonadati</taxon>
        <taxon>Pseudomonadota</taxon>
        <taxon>Gammaproteobacteria</taxon>
        <taxon>Pseudomonadales</taxon>
        <taxon>Pseudomonadaceae</taxon>
        <taxon>Pseudomonas</taxon>
    </lineage>
</organism>
<dbReference type="HOGENOM" id="CLU_048238_4_0_6"/>
<dbReference type="Proteomes" id="UP000022611">
    <property type="component" value="Unassembled WGS sequence"/>
</dbReference>
<dbReference type="OrthoDB" id="1523296at2"/>
<evidence type="ECO:0000313" key="2">
    <source>
        <dbReference type="Proteomes" id="UP000022611"/>
    </source>
</evidence>
<name>A0A010RJK2_PSEFL</name>
<dbReference type="eggNOG" id="COG3520">
    <property type="taxonomic scope" value="Bacteria"/>
</dbReference>
<sequence>MATPSRHAALPLSLSQRLRRDPQAFELLQALLLLEREHPQAESLGSGTAPQAEALRLRGPLTPLFAASQVESLTDDNGHKPTLTTPVFGLGGPDGPLPYAYQEWLQQRARAKDYAPAEFLDLFQHRLLSLLYKVLRKHRIAVGFSVPGATPVHAQLRALTGLLPKALHERQAIPDAAVLACSALFADRRRSLAGFAAIVREQFEWPVELNAYEGAWREIPPASRSRLQPGGRNLQLGRSAVAGTRVWDEHAGIRLTLGPLTPAQAAAFLPDGEAHAALASLSALYFGPDLECTLVLLVRGANPIKLGRQTPPLLSWNSGLQRQSSLAMQRIETRLRQLEIT</sequence>
<dbReference type="PANTHER" id="PTHR35564">
    <property type="match status" value="1"/>
</dbReference>
<comment type="caution">
    <text evidence="1">The sequence shown here is derived from an EMBL/GenBank/DDBJ whole genome shotgun (WGS) entry which is preliminary data.</text>
</comment>
<dbReference type="EMBL" id="AFOY02000015">
    <property type="protein sequence ID" value="EXF92811.1"/>
    <property type="molecule type" value="Genomic_DNA"/>
</dbReference>
<reference evidence="1 2" key="1">
    <citation type="journal article" date="2011" name="J. Bacteriol.">
        <title>Draft genome sequence of the polycyclic aromatic hydrocarbon-degrading, genetically engineered bioluminescent bioreporter Pseudomonas fluorescens HK44.</title>
        <authorList>
            <person name="Chauhan A."/>
            <person name="Layton A.C."/>
            <person name="Williams D.E."/>
            <person name="Smartt A.E."/>
            <person name="Ripp S."/>
            <person name="Karpinets T.V."/>
            <person name="Brown S.D."/>
            <person name="Sayler G.S."/>
        </authorList>
    </citation>
    <scope>NUCLEOTIDE SEQUENCE [LARGE SCALE GENOMIC DNA]</scope>
    <source>
        <strain evidence="1 2">HK44</strain>
    </source>
</reference>
<dbReference type="RefSeq" id="WP_019690982.1">
    <property type="nucleotide sequence ID" value="NZ_AFOY02000015.1"/>
</dbReference>
<dbReference type="NCBIfam" id="TIGR03347">
    <property type="entry name" value="VI_chp_1"/>
    <property type="match status" value="1"/>
</dbReference>
<dbReference type="PANTHER" id="PTHR35564:SF4">
    <property type="entry name" value="CYTOPLASMIC PROTEIN"/>
    <property type="match status" value="1"/>
</dbReference>
<dbReference type="Pfam" id="PF06996">
    <property type="entry name" value="T6SS_TssG"/>
    <property type="match status" value="1"/>
</dbReference>
<dbReference type="InterPro" id="IPR010732">
    <property type="entry name" value="T6SS_TssG-like"/>
</dbReference>
<accession>A0A010RJK2</accession>
<dbReference type="PATRIC" id="fig|1042209.11.peg.3079"/>